<gene>
    <name evidence="1" type="ORF">FCC1311_080082</name>
</gene>
<proteinExistence type="predicted"/>
<organism evidence="1 2">
    <name type="scientific">Hondaea fermentalgiana</name>
    <dbReference type="NCBI Taxonomy" id="2315210"/>
    <lineage>
        <taxon>Eukaryota</taxon>
        <taxon>Sar</taxon>
        <taxon>Stramenopiles</taxon>
        <taxon>Bigyra</taxon>
        <taxon>Labyrinthulomycetes</taxon>
        <taxon>Thraustochytrida</taxon>
        <taxon>Thraustochytriidae</taxon>
        <taxon>Hondaea</taxon>
    </lineage>
</organism>
<dbReference type="EMBL" id="BEYU01000107">
    <property type="protein sequence ID" value="GBG31783.1"/>
    <property type="molecule type" value="Genomic_DNA"/>
</dbReference>
<name>A0A2R5GT04_9STRA</name>
<evidence type="ECO:0000313" key="2">
    <source>
        <dbReference type="Proteomes" id="UP000241890"/>
    </source>
</evidence>
<reference evidence="1 2" key="1">
    <citation type="submission" date="2017-12" db="EMBL/GenBank/DDBJ databases">
        <title>Sequencing, de novo assembly and annotation of complete genome of a new Thraustochytrid species, strain FCC1311.</title>
        <authorList>
            <person name="Sedici K."/>
            <person name="Godart F."/>
            <person name="Aiese Cigliano R."/>
            <person name="Sanseverino W."/>
            <person name="Barakat M."/>
            <person name="Ortet P."/>
            <person name="Marechal E."/>
            <person name="Cagnac O."/>
            <person name="Amato A."/>
        </authorList>
    </citation>
    <scope>NUCLEOTIDE SEQUENCE [LARGE SCALE GENOMIC DNA]</scope>
</reference>
<protein>
    <submittedName>
        <fullName evidence="1">Uncharacterized protein</fullName>
    </submittedName>
</protein>
<sequence>MSGRDLGILAFSWAGPADAPVCVATADFCNVTKVVRLLRDRVYTGSCTRHGRSESAASMATQETRPSLVEPLAVSSKSRLRGVLLSAGWAMSPAGHVADAEKELKFYEPGAGGCRVKGVTWLPGQSFRDQGNEKITKPRYRAPFDLAAVAVASRLAAGRRRDSAVAAAAVIQAIPGSEEEATIRADL</sequence>
<dbReference type="InParanoid" id="A0A2R5GT04"/>
<accession>A0A2R5GT04</accession>
<dbReference type="AlphaFoldDB" id="A0A2R5GT04"/>
<keyword evidence="2" id="KW-1185">Reference proteome</keyword>
<dbReference type="Proteomes" id="UP000241890">
    <property type="component" value="Unassembled WGS sequence"/>
</dbReference>
<evidence type="ECO:0000313" key="1">
    <source>
        <dbReference type="EMBL" id="GBG31783.1"/>
    </source>
</evidence>
<comment type="caution">
    <text evidence="1">The sequence shown here is derived from an EMBL/GenBank/DDBJ whole genome shotgun (WGS) entry which is preliminary data.</text>
</comment>